<evidence type="ECO:0000256" key="1">
    <source>
        <dbReference type="SAM" id="MobiDB-lite"/>
    </source>
</evidence>
<accession>A0A1W1USN2</accession>
<evidence type="ECO:0000313" key="3">
    <source>
        <dbReference type="Proteomes" id="UP000192582"/>
    </source>
</evidence>
<evidence type="ECO:0000313" key="2">
    <source>
        <dbReference type="EMBL" id="SMB84053.1"/>
    </source>
</evidence>
<dbReference type="EMBL" id="FWWU01000007">
    <property type="protein sequence ID" value="SMB84053.1"/>
    <property type="molecule type" value="Genomic_DNA"/>
</dbReference>
<keyword evidence="3" id="KW-1185">Reference proteome</keyword>
<gene>
    <name evidence="2" type="ORF">SAMN00790413_04978</name>
</gene>
<dbReference type="Proteomes" id="UP000192582">
    <property type="component" value="Unassembled WGS sequence"/>
</dbReference>
<dbReference type="STRING" id="695939.SAMN00790413_04978"/>
<sequence length="120" mass="13415">MRKPAEQPSGGLPGAQPATLAPPDEPMPGFTERQWLEVKPAPAIRMGDVEPNIQGLHLRYRCAERAHERGEVFSMDKQCQVCLLLRQCCTAHWGWRSRLAYRMRVHPLTVHTGVGTASST</sequence>
<proteinExistence type="predicted"/>
<dbReference type="AlphaFoldDB" id="A0A1W1USN2"/>
<name>A0A1W1USN2_9DEIO</name>
<feature type="region of interest" description="Disordered" evidence="1">
    <location>
        <begin position="1"/>
        <end position="30"/>
    </location>
</feature>
<protein>
    <submittedName>
        <fullName evidence="2">Uncharacterized protein</fullName>
    </submittedName>
</protein>
<reference evidence="2 3" key="1">
    <citation type="submission" date="2017-04" db="EMBL/GenBank/DDBJ databases">
        <authorList>
            <person name="Afonso C.L."/>
            <person name="Miller P.J."/>
            <person name="Scott M.A."/>
            <person name="Spackman E."/>
            <person name="Goraichik I."/>
            <person name="Dimitrov K.M."/>
            <person name="Suarez D.L."/>
            <person name="Swayne D.E."/>
        </authorList>
    </citation>
    <scope>NUCLEOTIDE SEQUENCE [LARGE SCALE GENOMIC DNA]</scope>
    <source>
        <strain evidence="2 3">KR-140</strain>
    </source>
</reference>
<organism evidence="2 3">
    <name type="scientific">Deinococcus hopiensis KR-140</name>
    <dbReference type="NCBI Taxonomy" id="695939"/>
    <lineage>
        <taxon>Bacteria</taxon>
        <taxon>Thermotogati</taxon>
        <taxon>Deinococcota</taxon>
        <taxon>Deinococci</taxon>
        <taxon>Deinococcales</taxon>
        <taxon>Deinococcaceae</taxon>
        <taxon>Deinococcus</taxon>
    </lineage>
</organism>